<proteinExistence type="predicted"/>
<organism evidence="1 2">
    <name type="scientific">Claviceps pazoutovae</name>
    <dbReference type="NCBI Taxonomy" id="1649127"/>
    <lineage>
        <taxon>Eukaryota</taxon>
        <taxon>Fungi</taxon>
        <taxon>Dikarya</taxon>
        <taxon>Ascomycota</taxon>
        <taxon>Pezizomycotina</taxon>
        <taxon>Sordariomycetes</taxon>
        <taxon>Hypocreomycetidae</taxon>
        <taxon>Hypocreales</taxon>
        <taxon>Clavicipitaceae</taxon>
        <taxon>Claviceps</taxon>
    </lineage>
</organism>
<sequence length="197" mass="23124">MAPFRVRWFHNQAQRSWRHAMRTTPLRGEREIEVFGRVTQVLGRRILAIDNHVLSFLKLTYEIEGFVDVGFVSAEWPNTWLSMERAYLFVCAFIGAFVGDMMEQQELSGCMGHQAVNGCRYCLVKKDVCGMMEFYPVQEGRFDPHLRRKAKKLRATTTNIKKRMTKYGVKDDWHLMDALDLPLFLHRYHHLLANTLL</sequence>
<comment type="caution">
    <text evidence="1">The sequence shown here is derived from an EMBL/GenBank/DDBJ whole genome shotgun (WGS) entry which is preliminary data.</text>
</comment>
<reference evidence="1 2" key="1">
    <citation type="journal article" date="2020" name="bioRxiv">
        <title>Whole genome comparisons of ergot fungi reveals the divergence and evolution of species within the genus Claviceps are the result of varying mechanisms driving genome evolution and host range expansion.</title>
        <authorList>
            <person name="Wyka S.A."/>
            <person name="Mondo S.J."/>
            <person name="Liu M."/>
            <person name="Dettman J."/>
            <person name="Nalam V."/>
            <person name="Broders K.D."/>
        </authorList>
    </citation>
    <scope>NUCLEOTIDE SEQUENCE [LARGE SCALE GENOMIC DNA]</scope>
    <source>
        <strain evidence="1 2">CCC 1485</strain>
    </source>
</reference>
<evidence type="ECO:0000313" key="1">
    <source>
        <dbReference type="EMBL" id="KAG5949256.1"/>
    </source>
</evidence>
<dbReference type="Proteomes" id="UP000706124">
    <property type="component" value="Unassembled WGS sequence"/>
</dbReference>
<dbReference type="AlphaFoldDB" id="A0A9P7MJ69"/>
<name>A0A9P7MJ69_9HYPO</name>
<accession>A0A9P7MJ69</accession>
<evidence type="ECO:0000313" key="2">
    <source>
        <dbReference type="Proteomes" id="UP000706124"/>
    </source>
</evidence>
<keyword evidence="2" id="KW-1185">Reference proteome</keyword>
<gene>
    <name evidence="1" type="ORF">E4U60_006847</name>
</gene>
<dbReference type="EMBL" id="SRPO01000007">
    <property type="protein sequence ID" value="KAG5949256.1"/>
    <property type="molecule type" value="Genomic_DNA"/>
</dbReference>
<dbReference type="OrthoDB" id="5154111at2759"/>
<protein>
    <submittedName>
        <fullName evidence="1">Uncharacterized protein</fullName>
    </submittedName>
</protein>